<keyword evidence="2" id="KW-1185">Reference proteome</keyword>
<evidence type="ECO:0000313" key="2">
    <source>
        <dbReference type="Proteomes" id="UP001305414"/>
    </source>
</evidence>
<reference evidence="1 2" key="1">
    <citation type="submission" date="2023-10" db="EMBL/GenBank/DDBJ databases">
        <title>Draft genome sequence of Xylaria bambusicola isolate GMP-LS, the root and basal stem rot pathogen of sugarcane in Indonesia.</title>
        <authorList>
            <person name="Selvaraj P."/>
            <person name="Muralishankar V."/>
            <person name="Muruganantham S."/>
            <person name="Sp S."/>
            <person name="Haryani S."/>
            <person name="Lau K.J.X."/>
            <person name="Naqvi N.I."/>
        </authorList>
    </citation>
    <scope>NUCLEOTIDE SEQUENCE [LARGE SCALE GENOMIC DNA]</scope>
    <source>
        <strain evidence="1">GMP-LS</strain>
    </source>
</reference>
<protein>
    <submittedName>
        <fullName evidence="1">Uncharacterized protein</fullName>
    </submittedName>
</protein>
<sequence length="95" mass="10785">MESFDLKKDFEKETTKMLDAFGEGALDRRVNTKSGPEKRLQAQMLSEMMAVDQARAITSMKAWAKFVQLASHTRSLPFETLEEYVPSRVIDAGEL</sequence>
<organism evidence="1 2">
    <name type="scientific">Xylaria bambusicola</name>
    <dbReference type="NCBI Taxonomy" id="326684"/>
    <lineage>
        <taxon>Eukaryota</taxon>
        <taxon>Fungi</taxon>
        <taxon>Dikarya</taxon>
        <taxon>Ascomycota</taxon>
        <taxon>Pezizomycotina</taxon>
        <taxon>Sordariomycetes</taxon>
        <taxon>Xylariomycetidae</taxon>
        <taxon>Xylariales</taxon>
        <taxon>Xylariaceae</taxon>
        <taxon>Xylaria</taxon>
    </lineage>
</organism>
<proteinExistence type="predicted"/>
<dbReference type="Proteomes" id="UP001305414">
    <property type="component" value="Unassembled WGS sequence"/>
</dbReference>
<dbReference type="EMBL" id="JAWHQM010000031">
    <property type="protein sequence ID" value="KAK5633350.1"/>
    <property type="molecule type" value="Genomic_DNA"/>
</dbReference>
<dbReference type="AlphaFoldDB" id="A0AAN7Z197"/>
<gene>
    <name evidence="1" type="ORF">RRF57_009064</name>
</gene>
<dbReference type="Gene3D" id="1.10.600.10">
    <property type="entry name" value="Farnesyl Diphosphate Synthase"/>
    <property type="match status" value="1"/>
</dbReference>
<accession>A0AAN7Z197</accession>
<name>A0AAN7Z197_9PEZI</name>
<evidence type="ECO:0000313" key="1">
    <source>
        <dbReference type="EMBL" id="KAK5633350.1"/>
    </source>
</evidence>
<dbReference type="InterPro" id="IPR008949">
    <property type="entry name" value="Isoprenoid_synthase_dom_sf"/>
</dbReference>
<comment type="caution">
    <text evidence="1">The sequence shown here is derived from an EMBL/GenBank/DDBJ whole genome shotgun (WGS) entry which is preliminary data.</text>
</comment>